<feature type="chain" id="PRO_5018102246" evidence="2">
    <location>
        <begin position="23"/>
        <end position="284"/>
    </location>
</feature>
<evidence type="ECO:0000313" key="4">
    <source>
        <dbReference type="Proteomes" id="UP000272025"/>
    </source>
</evidence>
<name>A0A3N2PT45_SODAK</name>
<dbReference type="AlphaFoldDB" id="A0A3N2PT45"/>
<dbReference type="GeneID" id="39575700"/>
<sequence>MRSSFVTFGLTALLKFAAPAWALGSVLEARAAQAVEVCDPPSSRGQPFDKLSSCGKARAIEENICRPENGGSEALQKHASCMCKGDFFPVKLACERCIRDHGGMSDRDFNFYGGILERSQNDLCRAETPAAPFATIWSAHRDIATMPTSGATAVVDKLATATDEAATKTTVQKLAESSESVPTKTAEPTTAATGAMEIATPLVTDTATIRSFESFTRGTNGLLTGTQYRTAGHNLTTGRFTKPPLRGTPRHGDSEQDKTGAGMQIQVLAGLLTGAAGIAAVALL</sequence>
<dbReference type="OrthoDB" id="4331875at2759"/>
<evidence type="ECO:0000256" key="1">
    <source>
        <dbReference type="SAM" id="MobiDB-lite"/>
    </source>
</evidence>
<dbReference type="RefSeq" id="XP_028465495.1">
    <property type="nucleotide sequence ID" value="XM_028607222.1"/>
</dbReference>
<dbReference type="STRING" id="1314773.A0A3N2PT45"/>
<keyword evidence="4" id="KW-1185">Reference proteome</keyword>
<reference evidence="3 4" key="1">
    <citation type="journal article" date="2018" name="Mol. Ecol.">
        <title>The obligate alkalophilic soda-lake fungus Sodiomyces alkalinus has shifted to a protein diet.</title>
        <authorList>
            <person name="Grum-Grzhimaylo A.A."/>
            <person name="Falkoski D.L."/>
            <person name="van den Heuvel J."/>
            <person name="Valero-Jimenez C.A."/>
            <person name="Min B."/>
            <person name="Choi I.G."/>
            <person name="Lipzen A."/>
            <person name="Daum C.G."/>
            <person name="Aanen D.K."/>
            <person name="Tsang A."/>
            <person name="Henrissat B."/>
            <person name="Bilanenko E.N."/>
            <person name="de Vries R.P."/>
            <person name="van Kan J.A.L."/>
            <person name="Grigoriev I.V."/>
            <person name="Debets A.J.M."/>
        </authorList>
    </citation>
    <scope>NUCLEOTIDE SEQUENCE [LARGE SCALE GENOMIC DNA]</scope>
    <source>
        <strain evidence="3 4">F11</strain>
    </source>
</reference>
<organism evidence="3 4">
    <name type="scientific">Sodiomyces alkalinus (strain CBS 110278 / VKM F-3762 / F11)</name>
    <name type="common">Alkaliphilic filamentous fungus</name>
    <dbReference type="NCBI Taxonomy" id="1314773"/>
    <lineage>
        <taxon>Eukaryota</taxon>
        <taxon>Fungi</taxon>
        <taxon>Dikarya</taxon>
        <taxon>Ascomycota</taxon>
        <taxon>Pezizomycotina</taxon>
        <taxon>Sordariomycetes</taxon>
        <taxon>Hypocreomycetidae</taxon>
        <taxon>Glomerellales</taxon>
        <taxon>Plectosphaerellaceae</taxon>
        <taxon>Sodiomyces</taxon>
    </lineage>
</organism>
<proteinExistence type="predicted"/>
<evidence type="ECO:0000256" key="2">
    <source>
        <dbReference type="SAM" id="SignalP"/>
    </source>
</evidence>
<gene>
    <name evidence="3" type="ORF">SODALDRAFT_203184</name>
</gene>
<feature type="region of interest" description="Disordered" evidence="1">
    <location>
        <begin position="233"/>
        <end position="258"/>
    </location>
</feature>
<keyword evidence="2" id="KW-0732">Signal</keyword>
<accession>A0A3N2PT45</accession>
<dbReference type="EMBL" id="ML119057">
    <property type="protein sequence ID" value="ROT37689.1"/>
    <property type="molecule type" value="Genomic_DNA"/>
</dbReference>
<evidence type="ECO:0000313" key="3">
    <source>
        <dbReference type="EMBL" id="ROT37689.1"/>
    </source>
</evidence>
<feature type="signal peptide" evidence="2">
    <location>
        <begin position="1"/>
        <end position="22"/>
    </location>
</feature>
<protein>
    <submittedName>
        <fullName evidence="3">Uncharacterized protein</fullName>
    </submittedName>
</protein>
<dbReference type="Proteomes" id="UP000272025">
    <property type="component" value="Unassembled WGS sequence"/>
</dbReference>